<dbReference type="PANTHER" id="PTHR21064:SF6">
    <property type="entry name" value="AMINOGLYCOSIDE PHOSPHOTRANSFERASE DOMAIN-CONTAINING PROTEIN"/>
    <property type="match status" value="1"/>
</dbReference>
<keyword evidence="3" id="KW-0808">Transferase</keyword>
<dbReference type="Pfam" id="PF01636">
    <property type="entry name" value="APH"/>
    <property type="match status" value="1"/>
</dbReference>
<protein>
    <submittedName>
        <fullName evidence="3">Aminoglycoside phosphotransferase</fullName>
    </submittedName>
</protein>
<dbReference type="AlphaFoldDB" id="A0A418WEA6"/>
<dbReference type="PANTHER" id="PTHR21064">
    <property type="entry name" value="AMINOGLYCOSIDE PHOSPHOTRANSFERASE DOMAIN-CONTAINING PROTEIN-RELATED"/>
    <property type="match status" value="1"/>
</dbReference>
<dbReference type="OrthoDB" id="241498at2"/>
<evidence type="ECO:0000256" key="1">
    <source>
        <dbReference type="ARBA" id="ARBA00038240"/>
    </source>
</evidence>
<comment type="caution">
    <text evidence="3">The sequence shown here is derived from an EMBL/GenBank/DDBJ whole genome shotgun (WGS) entry which is preliminary data.</text>
</comment>
<dbReference type="SUPFAM" id="SSF56112">
    <property type="entry name" value="Protein kinase-like (PK-like)"/>
    <property type="match status" value="1"/>
</dbReference>
<sequence>MPGEYGDAVLADLDAMVRDGLHRWGLSPGASIRLLNISENATYRIDDGTRCMVLRLHRLGYRTVPEIESELHWIQALRAGAVVETPAPIPAADGRLVQSLPSPGGLPSRFAVGFELVPGAEPAQGADLVDWFRILGRLTAAMHGHTKAWTPPPGFTRKAWDFAAIFGPEPIWGDWRSGLGLDDAGRALAARAVDVIERRLLAFGRGRDRFGLIHADLRLANLLVDGAHLRVIDFDDCGFGWYAHDFATAVSFFEHEPIVPELMDAWVGGYRGRAHLSAEDEAELPMFVMLRRLMLVAWVASHAETPTAQAMGTAYTQGALDMAENFLARFG</sequence>
<keyword evidence="4" id="KW-1185">Reference proteome</keyword>
<comment type="similarity">
    <text evidence="1">Belongs to the pseudomonas-type ThrB family.</text>
</comment>
<dbReference type="GO" id="GO:0009088">
    <property type="term" value="P:threonine biosynthetic process"/>
    <property type="evidence" value="ECO:0007669"/>
    <property type="project" value="TreeGrafter"/>
</dbReference>
<feature type="domain" description="Aminoglycoside phosphotransferase" evidence="2">
    <location>
        <begin position="38"/>
        <end position="271"/>
    </location>
</feature>
<evidence type="ECO:0000313" key="3">
    <source>
        <dbReference type="EMBL" id="RJF88348.1"/>
    </source>
</evidence>
<dbReference type="InterPro" id="IPR011009">
    <property type="entry name" value="Kinase-like_dom_sf"/>
</dbReference>
<proteinExistence type="inferred from homology"/>
<dbReference type="InterPro" id="IPR002575">
    <property type="entry name" value="Aminoglycoside_PTrfase"/>
</dbReference>
<evidence type="ECO:0000313" key="4">
    <source>
        <dbReference type="Proteomes" id="UP000284605"/>
    </source>
</evidence>
<organism evidence="3 4">
    <name type="scientific">Oleomonas cavernae</name>
    <dbReference type="NCBI Taxonomy" id="2320859"/>
    <lineage>
        <taxon>Bacteria</taxon>
        <taxon>Pseudomonadati</taxon>
        <taxon>Pseudomonadota</taxon>
        <taxon>Alphaproteobacteria</taxon>
        <taxon>Acetobacterales</taxon>
        <taxon>Acetobacteraceae</taxon>
        <taxon>Oleomonas</taxon>
    </lineage>
</organism>
<evidence type="ECO:0000259" key="2">
    <source>
        <dbReference type="Pfam" id="PF01636"/>
    </source>
</evidence>
<dbReference type="InterPro" id="IPR050249">
    <property type="entry name" value="Pseudomonas-type_ThrB"/>
</dbReference>
<dbReference type="RefSeq" id="WP_119778984.1">
    <property type="nucleotide sequence ID" value="NZ_QYUK01000011.1"/>
</dbReference>
<dbReference type="GO" id="GO:0004413">
    <property type="term" value="F:homoserine kinase activity"/>
    <property type="evidence" value="ECO:0007669"/>
    <property type="project" value="TreeGrafter"/>
</dbReference>
<accession>A0A418WEA6</accession>
<name>A0A418WEA6_9PROT</name>
<gene>
    <name evidence="3" type="ORF">D3874_16095</name>
</gene>
<dbReference type="Gene3D" id="3.90.1200.10">
    <property type="match status" value="1"/>
</dbReference>
<dbReference type="EMBL" id="QYUK01000011">
    <property type="protein sequence ID" value="RJF88348.1"/>
    <property type="molecule type" value="Genomic_DNA"/>
</dbReference>
<dbReference type="Proteomes" id="UP000284605">
    <property type="component" value="Unassembled WGS sequence"/>
</dbReference>
<reference evidence="3 4" key="1">
    <citation type="submission" date="2018-09" db="EMBL/GenBank/DDBJ databases">
        <authorList>
            <person name="Zhu H."/>
        </authorList>
    </citation>
    <scope>NUCLEOTIDE SEQUENCE [LARGE SCALE GENOMIC DNA]</scope>
    <source>
        <strain evidence="3 4">K1W22B-8</strain>
    </source>
</reference>